<dbReference type="PANTHER" id="PTHR36617">
    <property type="entry name" value="PROTEIN, PUTATIVE-RELATED"/>
    <property type="match status" value="1"/>
</dbReference>
<dbReference type="Pfam" id="PF13966">
    <property type="entry name" value="zf-RVT"/>
    <property type="match status" value="1"/>
</dbReference>
<protein>
    <recommendedName>
        <fullName evidence="1">Reverse transcriptase zinc-binding domain-containing protein</fullName>
    </recommendedName>
</protein>
<name>A0ABC9FUQ8_9POAL</name>
<reference evidence="2" key="1">
    <citation type="submission" date="2024-10" db="EMBL/GenBank/DDBJ databases">
        <authorList>
            <person name="Ryan C."/>
        </authorList>
    </citation>
    <scope>NUCLEOTIDE SEQUENCE [LARGE SCALE GENOMIC DNA]</scope>
</reference>
<organism evidence="2 3">
    <name type="scientific">Urochloa decumbens</name>
    <dbReference type="NCBI Taxonomy" id="240449"/>
    <lineage>
        <taxon>Eukaryota</taxon>
        <taxon>Viridiplantae</taxon>
        <taxon>Streptophyta</taxon>
        <taxon>Embryophyta</taxon>
        <taxon>Tracheophyta</taxon>
        <taxon>Spermatophyta</taxon>
        <taxon>Magnoliopsida</taxon>
        <taxon>Liliopsida</taxon>
        <taxon>Poales</taxon>
        <taxon>Poaceae</taxon>
        <taxon>PACMAD clade</taxon>
        <taxon>Panicoideae</taxon>
        <taxon>Panicodae</taxon>
        <taxon>Paniceae</taxon>
        <taxon>Melinidinae</taxon>
        <taxon>Urochloa</taxon>
    </lineage>
</organism>
<sequence length="301" mass="34365">MSSLPLPPTVLDALDARRRSFFWTGTDHCSGAQCLVAWEKVCLPREEGGLGVKDLHTQNHCLLMKFIDRYLGPDQPPWKRWVQSNMVRRIGGRRPESFLARLIHDELPRYRAIIRVNPGDGRTTSFWLDHWTGSAPLSECFASLYSHSTDPFCTLHSVLTDGISLQSRLTHAARAELSSVRSILSSFQPTTLPDARLLRVHPPTEYSSSTAYKLLQHTGTQDAGACIIWSTCLPSRVKLFSWLLYNQRLQTRANLCHKNIRSREDSNCQRCPTVLETDRHLFLHCPVAVAFWNMLRFSIHE</sequence>
<accession>A0ABC9FUQ8</accession>
<dbReference type="InterPro" id="IPR026960">
    <property type="entry name" value="RVT-Znf"/>
</dbReference>
<evidence type="ECO:0000313" key="2">
    <source>
        <dbReference type="EMBL" id="CAL5081713.1"/>
    </source>
</evidence>
<dbReference type="PANTHER" id="PTHR36617:SF16">
    <property type="entry name" value="OS04G0516500 PROTEIN"/>
    <property type="match status" value="1"/>
</dbReference>
<proteinExistence type="predicted"/>
<gene>
    <name evidence="2" type="ORF">URODEC1_LOCUS108813</name>
</gene>
<keyword evidence="3" id="KW-1185">Reference proteome</keyword>
<dbReference type="EMBL" id="OZ075117">
    <property type="protein sequence ID" value="CAL5081713.1"/>
    <property type="molecule type" value="Genomic_DNA"/>
</dbReference>
<dbReference type="Proteomes" id="UP001497457">
    <property type="component" value="Chromosome 7b"/>
</dbReference>
<evidence type="ECO:0000259" key="1">
    <source>
        <dbReference type="Pfam" id="PF13966"/>
    </source>
</evidence>
<evidence type="ECO:0000313" key="3">
    <source>
        <dbReference type="Proteomes" id="UP001497457"/>
    </source>
</evidence>
<feature type="non-terminal residue" evidence="2">
    <location>
        <position position="301"/>
    </location>
</feature>
<dbReference type="AlphaFoldDB" id="A0ABC9FUQ8"/>
<feature type="domain" description="Reverse transcriptase zinc-binding" evidence="1">
    <location>
        <begin position="206"/>
        <end position="292"/>
    </location>
</feature>